<sequence length="196" mass="21343">MAEHTTRALSEVLNHLEHSVQGQKVTIGSLVDELGAHSFASLMLMFALISTSPASSIPGVTAIVAFIEFILVAQIMLGRDCLWLPGFISRKALSTHKLCKGINWLRKPVHFVERFLKPRWVFFVKPPWLYLPLAVILAVTPFMPFMEVIPTSGSIASAAIACFAAGLLTRDGLLAMVSILFLASVPFVIGYVGFSG</sequence>
<comment type="caution">
    <text evidence="2">The sequence shown here is derived from an EMBL/GenBank/DDBJ whole genome shotgun (WGS) entry which is preliminary data.</text>
</comment>
<dbReference type="PANTHER" id="PTHR41795:SF1">
    <property type="entry name" value="EXOPOLYSACCHARIDE SYNTHESIS PROTEIN"/>
    <property type="match status" value="1"/>
</dbReference>
<organism evidence="2 3">
    <name type="scientific">Halomonas citrativorans</name>
    <dbReference type="NCBI Taxonomy" id="2742612"/>
    <lineage>
        <taxon>Bacteria</taxon>
        <taxon>Pseudomonadati</taxon>
        <taxon>Pseudomonadota</taxon>
        <taxon>Gammaproteobacteria</taxon>
        <taxon>Oceanospirillales</taxon>
        <taxon>Halomonadaceae</taxon>
        <taxon>Halomonas</taxon>
    </lineage>
</organism>
<dbReference type="OrthoDB" id="8635607at2"/>
<dbReference type="Proteomes" id="UP000196331">
    <property type="component" value="Unassembled WGS sequence"/>
</dbReference>
<dbReference type="PIRSF" id="PIRSF033239">
    <property type="entry name" value="ExoD"/>
    <property type="match status" value="1"/>
</dbReference>
<evidence type="ECO:0000313" key="2">
    <source>
        <dbReference type="EMBL" id="SJN10808.1"/>
    </source>
</evidence>
<keyword evidence="1" id="KW-1133">Transmembrane helix</keyword>
<gene>
    <name evidence="2" type="ORF">CZ787_04495</name>
</gene>
<dbReference type="AlphaFoldDB" id="A0A1R4HTF8"/>
<dbReference type="RefSeq" id="WP_087106577.1">
    <property type="nucleotide sequence ID" value="NZ_FUKM01000015.1"/>
</dbReference>
<proteinExistence type="predicted"/>
<dbReference type="InterPro" id="IPR010331">
    <property type="entry name" value="ExoD"/>
</dbReference>
<feature type="transmembrane region" description="Helical" evidence="1">
    <location>
        <begin position="120"/>
        <end position="142"/>
    </location>
</feature>
<protein>
    <submittedName>
        <fullName evidence="2">Exopolysaccharide synthesis, ExoD</fullName>
    </submittedName>
</protein>
<dbReference type="Pfam" id="PF06055">
    <property type="entry name" value="ExoD"/>
    <property type="match status" value="1"/>
</dbReference>
<evidence type="ECO:0000256" key="1">
    <source>
        <dbReference type="SAM" id="Phobius"/>
    </source>
</evidence>
<dbReference type="PANTHER" id="PTHR41795">
    <property type="entry name" value="EXOPOLYSACCHARIDE SYNTHESIS PROTEIN"/>
    <property type="match status" value="1"/>
</dbReference>
<reference evidence="2 3" key="1">
    <citation type="submission" date="2017-02" db="EMBL/GenBank/DDBJ databases">
        <authorList>
            <person name="Dridi B."/>
        </authorList>
    </citation>
    <scope>NUCLEOTIDE SEQUENCE [LARGE SCALE GENOMIC DNA]</scope>
    <source>
        <strain evidence="2 3">JB380</strain>
    </source>
</reference>
<dbReference type="EMBL" id="FUKM01000015">
    <property type="protein sequence ID" value="SJN10808.1"/>
    <property type="molecule type" value="Genomic_DNA"/>
</dbReference>
<keyword evidence="1" id="KW-0812">Transmembrane</keyword>
<feature type="transmembrane region" description="Helical" evidence="1">
    <location>
        <begin position="173"/>
        <end position="194"/>
    </location>
</feature>
<accession>A0A1R4HTF8</accession>
<evidence type="ECO:0000313" key="3">
    <source>
        <dbReference type="Proteomes" id="UP000196331"/>
    </source>
</evidence>
<keyword evidence="1" id="KW-0472">Membrane</keyword>
<feature type="transmembrane region" description="Helical" evidence="1">
    <location>
        <begin position="148"/>
        <end position="168"/>
    </location>
</feature>
<name>A0A1R4HTF8_9GAMM</name>